<gene>
    <name evidence="3" type="ORF">ESP57_15400</name>
</gene>
<feature type="transmembrane region" description="Helical" evidence="2">
    <location>
        <begin position="69"/>
        <end position="91"/>
    </location>
</feature>
<feature type="region of interest" description="Disordered" evidence="1">
    <location>
        <begin position="1"/>
        <end position="22"/>
    </location>
</feature>
<keyword evidence="4" id="KW-1185">Reference proteome</keyword>
<feature type="transmembrane region" description="Helical" evidence="2">
    <location>
        <begin position="103"/>
        <end position="122"/>
    </location>
</feature>
<evidence type="ECO:0000313" key="3">
    <source>
        <dbReference type="EMBL" id="RXZ47901.1"/>
    </source>
</evidence>
<dbReference type="OrthoDB" id="2717873at2"/>
<dbReference type="RefSeq" id="WP_129232144.1">
    <property type="nucleotide sequence ID" value="NZ_SDPO01000003.1"/>
</dbReference>
<feature type="transmembrane region" description="Helical" evidence="2">
    <location>
        <begin position="157"/>
        <end position="176"/>
    </location>
</feature>
<feature type="compositionally biased region" description="Low complexity" evidence="1">
    <location>
        <begin position="7"/>
        <end position="16"/>
    </location>
</feature>
<feature type="transmembrane region" description="Helical" evidence="2">
    <location>
        <begin position="277"/>
        <end position="298"/>
    </location>
</feature>
<evidence type="ECO:0000256" key="1">
    <source>
        <dbReference type="SAM" id="MobiDB-lite"/>
    </source>
</evidence>
<dbReference type="EMBL" id="SDPO01000003">
    <property type="protein sequence ID" value="RXZ47901.1"/>
    <property type="molecule type" value="Genomic_DNA"/>
</dbReference>
<feature type="transmembrane region" description="Helical" evidence="2">
    <location>
        <begin position="29"/>
        <end position="49"/>
    </location>
</feature>
<feature type="transmembrane region" description="Helical" evidence="2">
    <location>
        <begin position="318"/>
        <end position="341"/>
    </location>
</feature>
<feature type="transmembrane region" description="Helical" evidence="2">
    <location>
        <begin position="128"/>
        <end position="150"/>
    </location>
</feature>
<feature type="transmembrane region" description="Helical" evidence="2">
    <location>
        <begin position="353"/>
        <end position="377"/>
    </location>
</feature>
<dbReference type="AlphaFoldDB" id="A0A4Q2JIP3"/>
<evidence type="ECO:0000313" key="4">
    <source>
        <dbReference type="Proteomes" id="UP000292935"/>
    </source>
</evidence>
<sequence length="386" mass="39095">MTTAESAARAVPGRPGATRRRTPGRVRPLAYAALVASAVITGLSIAWLADPALSPFVSPVTPSLATLLLDPTAAALLALAAGAAGVALAALLARARAARPRSVAAGVAAGGVAITFSFLFGSMSSISLTGYLFGAAAVIAGLVTIGVTVVRAPRLGASLLAGLILLVATAVLWAGLNIDGVVAFAVTVGGALVAGLPGFAIVALGLISALVWAALAIMTLRSAGSGRLASWMVRHRKTITILAALGPLPYVVARASWVTPWPLFAPSTVHHDPAMLVTGLVIGAGATAASLLTLGLILPWGRVFPEWMPRIGGRPVPVGVAAVPGFIAAGILCIAAVPMLLTTVGRTDAPIDALLVNLVLPFWFWGPMLGLAVAAYVEWRALDREP</sequence>
<comment type="caution">
    <text evidence="3">The sequence shown here is derived from an EMBL/GenBank/DDBJ whole genome shotgun (WGS) entry which is preliminary data.</text>
</comment>
<feature type="transmembrane region" description="Helical" evidence="2">
    <location>
        <begin position="196"/>
        <end position="218"/>
    </location>
</feature>
<protein>
    <submittedName>
        <fullName evidence="3">Uncharacterized protein</fullName>
    </submittedName>
</protein>
<dbReference type="Proteomes" id="UP000292935">
    <property type="component" value="Unassembled WGS sequence"/>
</dbReference>
<keyword evidence="2" id="KW-0472">Membrane</keyword>
<reference evidence="3 4" key="1">
    <citation type="submission" date="2019-01" db="EMBL/GenBank/DDBJ databases">
        <authorList>
            <person name="Li J."/>
        </authorList>
    </citation>
    <scope>NUCLEOTIDE SEQUENCE [LARGE SCALE GENOMIC DNA]</scope>
    <source>
        <strain evidence="3 4">CCUG 35506</strain>
    </source>
</reference>
<proteinExistence type="predicted"/>
<keyword evidence="2" id="KW-1133">Transmembrane helix</keyword>
<accession>A0A4Q2JIP3</accession>
<evidence type="ECO:0000256" key="2">
    <source>
        <dbReference type="SAM" id="Phobius"/>
    </source>
</evidence>
<name>A0A4Q2JIP3_9MICO</name>
<keyword evidence="2" id="KW-0812">Transmembrane</keyword>
<feature type="transmembrane region" description="Helical" evidence="2">
    <location>
        <begin position="239"/>
        <end position="257"/>
    </location>
</feature>
<organism evidence="3 4">
    <name type="scientific">Agromyces fucosus</name>
    <dbReference type="NCBI Taxonomy" id="41985"/>
    <lineage>
        <taxon>Bacteria</taxon>
        <taxon>Bacillati</taxon>
        <taxon>Actinomycetota</taxon>
        <taxon>Actinomycetes</taxon>
        <taxon>Micrococcales</taxon>
        <taxon>Microbacteriaceae</taxon>
        <taxon>Agromyces</taxon>
    </lineage>
</organism>